<dbReference type="Pfam" id="PF08245">
    <property type="entry name" value="Mur_ligase_M"/>
    <property type="match status" value="1"/>
</dbReference>
<dbReference type="AlphaFoldDB" id="A0A7Z0KBP4"/>
<evidence type="ECO:0000256" key="2">
    <source>
        <dbReference type="ARBA" id="ARBA00022741"/>
    </source>
</evidence>
<feature type="domain" description="Mur ligase C-terminal" evidence="4">
    <location>
        <begin position="354"/>
        <end position="468"/>
    </location>
</feature>
<reference evidence="6 7" key="1">
    <citation type="submission" date="2020-07" db="EMBL/GenBank/DDBJ databases">
        <title>Sequencing the genomes of 1000 actinobacteria strains.</title>
        <authorList>
            <person name="Klenk H.-P."/>
        </authorList>
    </citation>
    <scope>NUCLEOTIDE SEQUENCE [LARGE SCALE GENOMIC DNA]</scope>
    <source>
        <strain evidence="6 7">DSM 15475</strain>
    </source>
</reference>
<evidence type="ECO:0000256" key="3">
    <source>
        <dbReference type="ARBA" id="ARBA00022840"/>
    </source>
</evidence>
<dbReference type="Proteomes" id="UP000535437">
    <property type="component" value="Unassembled WGS sequence"/>
</dbReference>
<evidence type="ECO:0000256" key="1">
    <source>
        <dbReference type="ARBA" id="ARBA00022598"/>
    </source>
</evidence>
<feature type="domain" description="Mur ligase central" evidence="5">
    <location>
        <begin position="127"/>
        <end position="315"/>
    </location>
</feature>
<keyword evidence="3" id="KW-0067">ATP-binding</keyword>
<dbReference type="PANTHER" id="PTHR43024:SF1">
    <property type="entry name" value="UDP-N-ACETYLMURAMOYL-TRIPEPTIDE--D-ALANYL-D-ALANINE LIGASE"/>
    <property type="match status" value="1"/>
</dbReference>
<keyword evidence="7" id="KW-1185">Reference proteome</keyword>
<keyword evidence="1 6" id="KW-0436">Ligase</keyword>
<evidence type="ECO:0000313" key="6">
    <source>
        <dbReference type="EMBL" id="NYJ79490.1"/>
    </source>
</evidence>
<dbReference type="InterPro" id="IPR036615">
    <property type="entry name" value="Mur_ligase_C_dom_sf"/>
</dbReference>
<evidence type="ECO:0000259" key="5">
    <source>
        <dbReference type="Pfam" id="PF08245"/>
    </source>
</evidence>
<dbReference type="GO" id="GO:0005524">
    <property type="term" value="F:ATP binding"/>
    <property type="evidence" value="ECO:0007669"/>
    <property type="project" value="UniProtKB-KW"/>
</dbReference>
<proteinExistence type="predicted"/>
<dbReference type="PANTHER" id="PTHR43024">
    <property type="entry name" value="UDP-N-ACETYLMURAMOYL-TRIPEPTIDE--D-ALANYL-D-ALANINE LIGASE"/>
    <property type="match status" value="1"/>
</dbReference>
<organism evidence="6 7">
    <name type="scientific">Nesterenkonia xinjiangensis</name>
    <dbReference type="NCBI Taxonomy" id="225327"/>
    <lineage>
        <taxon>Bacteria</taxon>
        <taxon>Bacillati</taxon>
        <taxon>Actinomycetota</taxon>
        <taxon>Actinomycetes</taxon>
        <taxon>Micrococcales</taxon>
        <taxon>Micrococcaceae</taxon>
        <taxon>Nesterenkonia</taxon>
    </lineage>
</organism>
<gene>
    <name evidence="6" type="ORF">HNR09_002901</name>
</gene>
<dbReference type="RefSeq" id="WP_179542703.1">
    <property type="nucleotide sequence ID" value="NZ_BAAALL010000001.1"/>
</dbReference>
<dbReference type="EMBL" id="JACCFY010000001">
    <property type="protein sequence ID" value="NYJ79490.1"/>
    <property type="molecule type" value="Genomic_DNA"/>
</dbReference>
<name>A0A7Z0KBP4_9MICC</name>
<dbReference type="InterPro" id="IPR013221">
    <property type="entry name" value="Mur_ligase_cen"/>
</dbReference>
<sequence length="497" mass="52408">MRAAFVIGRLEAWGGYAFQGDPEVRIEGVQLGRGQDRIADQFATIIDDEWHGAAPARIREQQEHDLVDWVRSAAASGVAGFITSSAGATHPALAGQNVLSGPTAQETFYRVAGVLRDSRGLSKIAAITGSSGKTTTKRMLAHALRAAAPRARVRSSPKSFNVSTDAAKYLSRSPQVRHSVVEIAGGAFAEYLANDFTVSADVSIVTSIAEAHLDQHGDLEGVATRKAHLFDRPPAAGTAVINLDAPHAEILVERAADQGCQLVTYGESPHAALRLLEYRPETGEVTARVAGESIAYTVGARGKHMALNSLAVIATLRSYRLPGWRRGIDSLATFAALDGRGASHALGLPYGGAVTVVDEAYNANPGSMKVTLQAAAEVPDLGAGRVILVLGDMLELGTASAELHASLASAVAESRAQVTHLYGADMRHLHAALATRGLVSTHWSDLDELARTVLSDLRAGDTVIVKSSHGTALHELVRSLRSSLAPDPETTPPVPPR</sequence>
<dbReference type="InterPro" id="IPR051046">
    <property type="entry name" value="MurCDEF_CellWall_CoF430Synth"/>
</dbReference>
<evidence type="ECO:0000313" key="7">
    <source>
        <dbReference type="Proteomes" id="UP000535437"/>
    </source>
</evidence>
<keyword evidence="2" id="KW-0547">Nucleotide-binding</keyword>
<evidence type="ECO:0000259" key="4">
    <source>
        <dbReference type="Pfam" id="PF02875"/>
    </source>
</evidence>
<dbReference type="SUPFAM" id="SSF53244">
    <property type="entry name" value="MurD-like peptide ligases, peptide-binding domain"/>
    <property type="match status" value="1"/>
</dbReference>
<dbReference type="GO" id="GO:0047480">
    <property type="term" value="F:UDP-N-acetylmuramoyl-tripeptide-D-alanyl-D-alanine ligase activity"/>
    <property type="evidence" value="ECO:0007669"/>
    <property type="project" value="UniProtKB-EC"/>
</dbReference>
<dbReference type="SUPFAM" id="SSF53623">
    <property type="entry name" value="MurD-like peptide ligases, catalytic domain"/>
    <property type="match status" value="1"/>
</dbReference>
<dbReference type="Gene3D" id="3.90.190.20">
    <property type="entry name" value="Mur ligase, C-terminal domain"/>
    <property type="match status" value="1"/>
</dbReference>
<dbReference type="Pfam" id="PF02875">
    <property type="entry name" value="Mur_ligase_C"/>
    <property type="match status" value="1"/>
</dbReference>
<dbReference type="Gene3D" id="3.40.1190.10">
    <property type="entry name" value="Mur-like, catalytic domain"/>
    <property type="match status" value="1"/>
</dbReference>
<comment type="caution">
    <text evidence="6">The sequence shown here is derived from an EMBL/GenBank/DDBJ whole genome shotgun (WGS) entry which is preliminary data.</text>
</comment>
<dbReference type="InterPro" id="IPR036565">
    <property type="entry name" value="Mur-like_cat_sf"/>
</dbReference>
<protein>
    <submittedName>
        <fullName evidence="6">UDP-N-acetylmuramoyl-tripeptide--D-alanyl-D-alanine ligase</fullName>
        <ecNumber evidence="6">6.3.2.10</ecNumber>
    </submittedName>
</protein>
<dbReference type="InterPro" id="IPR004101">
    <property type="entry name" value="Mur_ligase_C"/>
</dbReference>
<dbReference type="EC" id="6.3.2.10" evidence="6"/>
<accession>A0A7Z0KBP4</accession>